<accession>A0ABP7ARE1</accession>
<dbReference type="CDD" id="cd04486">
    <property type="entry name" value="YhcR_OBF_like"/>
    <property type="match status" value="1"/>
</dbReference>
<feature type="chain" id="PRO_5045785968" description="LTD domain-containing protein" evidence="1">
    <location>
        <begin position="32"/>
        <end position="1095"/>
    </location>
</feature>
<dbReference type="EMBL" id="BAAAYU010000005">
    <property type="protein sequence ID" value="GAA3637947.1"/>
    <property type="molecule type" value="Genomic_DNA"/>
</dbReference>
<evidence type="ECO:0000313" key="4">
    <source>
        <dbReference type="Proteomes" id="UP001501697"/>
    </source>
</evidence>
<dbReference type="NCBIfam" id="NF033681">
    <property type="entry name" value="ExeM_NucH_DNase"/>
    <property type="match status" value="1"/>
</dbReference>
<dbReference type="InterPro" id="IPR047971">
    <property type="entry name" value="ExeM-like"/>
</dbReference>
<dbReference type="SUPFAM" id="SSF56219">
    <property type="entry name" value="DNase I-like"/>
    <property type="match status" value="1"/>
</dbReference>
<keyword evidence="4" id="KW-1185">Reference proteome</keyword>
<dbReference type="RefSeq" id="WP_344738423.1">
    <property type="nucleotide sequence ID" value="NZ_BAAAYU010000005.1"/>
</dbReference>
<protein>
    <recommendedName>
        <fullName evidence="2">LTD domain-containing protein</fullName>
    </recommendedName>
</protein>
<keyword evidence="1" id="KW-0732">Signal</keyword>
<dbReference type="PANTHER" id="PTHR42834">
    <property type="entry name" value="ENDONUCLEASE/EXONUCLEASE/PHOSPHATASE FAMILY PROTEIN (AFU_ORTHOLOGUE AFUA_3G09210)"/>
    <property type="match status" value="1"/>
</dbReference>
<gene>
    <name evidence="3" type="ORF">GCM10022200_21670</name>
</gene>
<organism evidence="3 4">
    <name type="scientific">Microbacterium awajiense</name>
    <dbReference type="NCBI Taxonomy" id="415214"/>
    <lineage>
        <taxon>Bacteria</taxon>
        <taxon>Bacillati</taxon>
        <taxon>Actinomycetota</taxon>
        <taxon>Actinomycetes</taxon>
        <taxon>Micrococcales</taxon>
        <taxon>Microbacteriaceae</taxon>
        <taxon>Microbacterium</taxon>
    </lineage>
</organism>
<evidence type="ECO:0000259" key="2">
    <source>
        <dbReference type="PROSITE" id="PS51841"/>
    </source>
</evidence>
<dbReference type="Pfam" id="PF03372">
    <property type="entry name" value="Exo_endo_phos"/>
    <property type="match status" value="1"/>
</dbReference>
<dbReference type="PROSITE" id="PS51841">
    <property type="entry name" value="LTD"/>
    <property type="match status" value="1"/>
</dbReference>
<name>A0ABP7ARE1_9MICO</name>
<evidence type="ECO:0000256" key="1">
    <source>
        <dbReference type="SAM" id="SignalP"/>
    </source>
</evidence>
<feature type="signal peptide" evidence="1">
    <location>
        <begin position="1"/>
        <end position="31"/>
    </location>
</feature>
<dbReference type="Pfam" id="PF00932">
    <property type="entry name" value="LTD"/>
    <property type="match status" value="1"/>
</dbReference>
<feature type="domain" description="LTD" evidence="2">
    <location>
        <begin position="25"/>
        <end position="221"/>
    </location>
</feature>
<dbReference type="Proteomes" id="UP001501697">
    <property type="component" value="Unassembled WGS sequence"/>
</dbReference>
<reference evidence="4" key="1">
    <citation type="journal article" date="2019" name="Int. J. Syst. Evol. Microbiol.">
        <title>The Global Catalogue of Microorganisms (GCM) 10K type strain sequencing project: providing services to taxonomists for standard genome sequencing and annotation.</title>
        <authorList>
            <consortium name="The Broad Institute Genomics Platform"/>
            <consortium name="The Broad Institute Genome Sequencing Center for Infectious Disease"/>
            <person name="Wu L."/>
            <person name="Ma J."/>
        </authorList>
    </citation>
    <scope>NUCLEOTIDE SEQUENCE [LARGE SCALE GENOMIC DNA]</scope>
    <source>
        <strain evidence="4">JCM 16544</strain>
    </source>
</reference>
<dbReference type="CDD" id="cd10283">
    <property type="entry name" value="MnuA_DNase1-like"/>
    <property type="match status" value="1"/>
</dbReference>
<dbReference type="InterPro" id="IPR036691">
    <property type="entry name" value="Endo/exonu/phosph_ase_sf"/>
</dbReference>
<dbReference type="InterPro" id="IPR005135">
    <property type="entry name" value="Endo/exonuclease/phosphatase"/>
</dbReference>
<dbReference type="InterPro" id="IPR001322">
    <property type="entry name" value="Lamin_tail_dom"/>
</dbReference>
<dbReference type="Gene3D" id="3.60.10.10">
    <property type="entry name" value="Endonuclease/exonuclease/phosphatase"/>
    <property type="match status" value="1"/>
</dbReference>
<dbReference type="PANTHER" id="PTHR42834:SF1">
    <property type="entry name" value="ENDONUCLEASE_EXONUCLEASE_PHOSPHATASE FAMILY PROTEIN (AFU_ORTHOLOGUE AFUA_3G09210)"/>
    <property type="match status" value="1"/>
</dbReference>
<sequence>MPRLSPRAAVVALTAAALAVTGFVAPTAATAAEPTEPFISEYVEGSSTNKAVEIYNPTGSAIDLAAGGYALRVFFNGSMSGTTFALTGSIPAAGTYVFADNLLAGYANQTTGAGLWNGDDAVALVKGETILDVIGQIGTDPGTEWGSGLTSTGDNTLRRNADVCVGDADGSDSFDPAAQWTGYAQNTFDGLGSHTADCGDVEPTDPTVVINEFVANHTGTDTNEYIELLADGITDLSPYAVLSVEGDATATNSPTGLVDAVFTFGAPDADGRAWTGFRNNAIENGTMTLLLVTGSIPTTTTDLDADNDGVIDAGFDFTVVDAVAVFDGGAGDLTYGAPVLDTAFGGGFAPGGASRIPDGTDTDAVADWTVNDFDLAGVEGFPGSLVDGEAVNTPGAVNATEIEVDPGDGEADCDTAVVTIGSVQGSGAASPAAGTTVHVEGVVTGDFQAGGFDGYYVQDGGDGDPATSDGIFVYAPGGDDVAVGDVVHVVGAVSEFNNLTEITADDIEVCATGAELPAATELILPATDEQREALEGMRVTLPQSLAILEYFEFGRFGTIDLGIDRQYQPTATYLPGTPEAAAEAAANLAERITIDDGRSTQNPDPAIHPNGTEFALSNTFRGGDLVTAATGVLDQRFGTYAIQPTQPAQFTVANPRPEVPEVGGEVTVASFNVLNYFTTVDPTPTNSNDDDYTRGADTAEELARQQAKIVAALAEIDADVFGLIEIENSGVAGFPGNDTGAPNTAVATLTDALNAAVGAGTYAFIPTGPIGTDAIATALLYKPSTVTPVGAFQLMDESKDPRWLDARNRPGLTQTFADADGGTFTVVVNHLKSKGSACPGDADPEQGNCNVVRTQAAQALADWLATDPTGQGTVGRELIIGDLNAYDKEDPIRALTAAGYTDLLFEFQGEDAYTYVFDGQLGYLDHALAGTELLADVTGASPWNINADEANLIDYDMSFKLPAQDALFAPDPYRSSDHDPVIVGLALTPPDTTPPTIEAEADPSYVVPPNNKDRDVEILIEAMDDRGDVTVELTDVEVTGPPRAGYTQTGDTTFTVVAVNGAVYRFTYTATDEAGNTSTATAVVVVGVKGLRSLS</sequence>
<proteinExistence type="predicted"/>
<comment type="caution">
    <text evidence="3">The sequence shown here is derived from an EMBL/GenBank/DDBJ whole genome shotgun (WGS) entry which is preliminary data.</text>
</comment>
<evidence type="ECO:0000313" key="3">
    <source>
        <dbReference type="EMBL" id="GAA3637947.1"/>
    </source>
</evidence>